<proteinExistence type="predicted"/>
<protein>
    <submittedName>
        <fullName evidence="1">Uncharacterized protein</fullName>
    </submittedName>
</protein>
<dbReference type="AlphaFoldDB" id="E6UKA1"/>
<sequence length="208" mass="24427">MNINKINELLAYKYSLYTEDVDEALNDEKIKAFADKINSSSSREEMTDKDERLREMIYSYLSRRKENGIYVSVYKGVDEHRCMKEGIRHPKNIVSDILYRVGQAKLEPDEYFTESYNLKEIYSEYKYVIPESIAQKCRFMCDVDYGNCEGIYYDLMLFDHSRSVHSLIVGKTLSKDEQAFMKMSYMGSFVNLLLKNDFCKVNTSVLNL</sequence>
<dbReference type="HOGENOM" id="CLU_1320125_0_0_9"/>
<reference evidence="2" key="1">
    <citation type="journal article" date="2011" name="J. Bacteriol.">
        <title>Complete genome of the cellulolytic ruminal bacterium Ruminococcus albus 7.</title>
        <authorList>
            <person name="Suen G."/>
            <person name="Stevenson D.M."/>
            <person name="Bruce D.C."/>
            <person name="Chertkov O."/>
            <person name="Copeland A."/>
            <person name="Cheng J.F."/>
            <person name="Detter C."/>
            <person name="Detter J.C."/>
            <person name="Goodwin L.A."/>
            <person name="Han C.S."/>
            <person name="Hauser L.J."/>
            <person name="Ivanova N.N."/>
            <person name="Kyrpides N.C."/>
            <person name="Land M.L."/>
            <person name="Lapidus A."/>
            <person name="Lucas S."/>
            <person name="Ovchinnikova G."/>
            <person name="Pitluck S."/>
            <person name="Tapia R."/>
            <person name="Woyke T."/>
            <person name="Boyum J."/>
            <person name="Mead D."/>
            <person name="Weimer P.J."/>
        </authorList>
    </citation>
    <scope>NUCLEOTIDE SEQUENCE [LARGE SCALE GENOMIC DNA]</scope>
    <source>
        <strain evidence="2">ATCC 27210 / DSM 20455 / JCM 14654 / NCDO 2250 / 7</strain>
        <plasmid evidence="2">pRUMAL01</plasmid>
    </source>
</reference>
<gene>
    <name evidence="1" type="ordered locus">Rumal_3658</name>
</gene>
<geneLocation type="plasmid" evidence="1 2">
    <name>pRUMAL01</name>
</geneLocation>
<dbReference type="KEGG" id="ral:Rumal_3658"/>
<accession>E6UKA1</accession>
<name>E6UKA1_RUMA7</name>
<dbReference type="RefSeq" id="WP_013483645.1">
    <property type="nucleotide sequence ID" value="NC_014824.1"/>
</dbReference>
<evidence type="ECO:0000313" key="2">
    <source>
        <dbReference type="Proteomes" id="UP000006919"/>
    </source>
</evidence>
<evidence type="ECO:0000313" key="1">
    <source>
        <dbReference type="EMBL" id="ADU24097.1"/>
    </source>
</evidence>
<dbReference type="EMBL" id="CP002404">
    <property type="protein sequence ID" value="ADU24097.1"/>
    <property type="molecule type" value="Genomic_DNA"/>
</dbReference>
<dbReference type="Proteomes" id="UP000006919">
    <property type="component" value="Plasmid pRUMAL01"/>
</dbReference>
<keyword evidence="1" id="KW-0614">Plasmid</keyword>
<organism evidence="1 2">
    <name type="scientific">Ruminococcus albus (strain ATCC 27210 / DSM 20455 / JCM 14654 / NCDO 2250 / 7)</name>
    <dbReference type="NCBI Taxonomy" id="697329"/>
    <lineage>
        <taxon>Bacteria</taxon>
        <taxon>Bacillati</taxon>
        <taxon>Bacillota</taxon>
        <taxon>Clostridia</taxon>
        <taxon>Eubacteriales</taxon>
        <taxon>Oscillospiraceae</taxon>
        <taxon>Ruminococcus</taxon>
    </lineage>
</organism>